<protein>
    <recommendedName>
        <fullName evidence="3">N-acetyltransferase domain-containing protein</fullName>
    </recommendedName>
</protein>
<sequence>MTEGREYLKDYTIRIANERQMAQHREAAGAYWNHKLSPTEDFIKYYNREKYESEWGGDRVTIWQVGFPPDTSSLTLVKTDDIDGEGYAACRTYRRKGWAKRPGHDGLKDGFVYGISSVVTPPQHYRRGYATYMLSLLHLHLQPPSSIPSSLLPLKQDELVSGFKPGQADELPVALGSWLMSDVGSTFYSKCSLQEGRKAWVVDDSQNSGLRWAIKPTTPDFDEDKVEWIYRSDIESLSKELSTREKARLAEADVSKGAIWAEDPASTGALAFLPVKSTWYDPSCAPHPVGVRIKTGTPAEDPIVLFLTSFFPIGFEFMVTLISKLTPEHLPLALQAFDKAASDAGRERGFIWGMDPSSEIVEAWKNQPGREVEVKKRAEAKGGLLGAVYYGEEGQEGRALDGQMWHWL</sequence>
<proteinExistence type="predicted"/>
<evidence type="ECO:0008006" key="3">
    <source>
        <dbReference type="Google" id="ProtNLM"/>
    </source>
</evidence>
<gene>
    <name evidence="1" type="ORF">B9479_000371</name>
</gene>
<name>A0A5D3B5M1_9TREE</name>
<dbReference type="Proteomes" id="UP000322245">
    <property type="component" value="Unassembled WGS sequence"/>
</dbReference>
<comment type="caution">
    <text evidence="1">The sequence shown here is derived from an EMBL/GenBank/DDBJ whole genome shotgun (WGS) entry which is preliminary data.</text>
</comment>
<dbReference type="PANTHER" id="PTHR34815:SF2">
    <property type="entry name" value="N-ACETYLTRANSFERASE DOMAIN-CONTAINING PROTEIN"/>
    <property type="match status" value="1"/>
</dbReference>
<dbReference type="AlphaFoldDB" id="A0A5D3B5M1"/>
<evidence type="ECO:0000313" key="2">
    <source>
        <dbReference type="Proteomes" id="UP000322245"/>
    </source>
</evidence>
<dbReference type="InterPro" id="IPR053013">
    <property type="entry name" value="LAT"/>
</dbReference>
<organism evidence="1 2">
    <name type="scientific">Cryptococcus floricola</name>
    <dbReference type="NCBI Taxonomy" id="2591691"/>
    <lineage>
        <taxon>Eukaryota</taxon>
        <taxon>Fungi</taxon>
        <taxon>Dikarya</taxon>
        <taxon>Basidiomycota</taxon>
        <taxon>Agaricomycotina</taxon>
        <taxon>Tremellomycetes</taxon>
        <taxon>Tremellales</taxon>
        <taxon>Cryptococcaceae</taxon>
        <taxon>Cryptococcus</taxon>
    </lineage>
</organism>
<accession>A0A5D3B5M1</accession>
<dbReference type="PANTHER" id="PTHR34815">
    <property type="entry name" value="LYSINE ACETYLTRANSFERASE"/>
    <property type="match status" value="1"/>
</dbReference>
<reference evidence="1 2" key="1">
    <citation type="submission" date="2017-05" db="EMBL/GenBank/DDBJ databases">
        <title>The Genome Sequence of Tsuchiyaea wingfieldii DSM 27421.</title>
        <authorList>
            <person name="Cuomo C."/>
            <person name="Passer A."/>
            <person name="Billmyre B."/>
            <person name="Heitman J."/>
        </authorList>
    </citation>
    <scope>NUCLEOTIDE SEQUENCE [LARGE SCALE GENOMIC DNA]</scope>
    <source>
        <strain evidence="1 2">DSM 27421</strain>
    </source>
</reference>
<dbReference type="EMBL" id="NIDF01000002">
    <property type="protein sequence ID" value="TYJ58937.1"/>
    <property type="molecule type" value="Genomic_DNA"/>
</dbReference>
<keyword evidence="2" id="KW-1185">Reference proteome</keyword>
<evidence type="ECO:0000313" key="1">
    <source>
        <dbReference type="EMBL" id="TYJ58937.1"/>
    </source>
</evidence>